<dbReference type="AlphaFoldDB" id="A0A8C1ASZ9"/>
<accession>A0A8C1ASZ9</accession>
<evidence type="ECO:0000313" key="3">
    <source>
        <dbReference type="Proteomes" id="UP001108240"/>
    </source>
</evidence>
<evidence type="ECO:0000256" key="1">
    <source>
        <dbReference type="PROSITE-ProRule" id="PRU00339"/>
    </source>
</evidence>
<dbReference type="PANTHER" id="PTHR15544">
    <property type="entry name" value="OSMOSIS RESPONSIVE FACTOR"/>
    <property type="match status" value="1"/>
</dbReference>
<dbReference type="Gene3D" id="1.25.40.10">
    <property type="entry name" value="Tetratricopeptide repeat domain"/>
    <property type="match status" value="1"/>
</dbReference>
<reference evidence="2" key="2">
    <citation type="submission" date="2025-09" db="UniProtKB">
        <authorList>
            <consortium name="Ensembl"/>
        </authorList>
    </citation>
    <scope>IDENTIFICATION</scope>
</reference>
<feature type="repeat" description="TPR" evidence="1">
    <location>
        <begin position="70"/>
        <end position="103"/>
    </location>
</feature>
<sequence length="277" mass="32052">MSPTSWMPWGMASFGWKRKVGERVSRTTVQQFEKDSEQVVDEDVEEERVDWLHVIKQRREVLLEDCAAKSKRLKDEGMLLAEEGRNWEALKRWDEAIQLTPDNAVLYEMKSQVLITLQEVFLAVQSAEMATRLRPLWCEAWQTLGRTQLSLGEVELAVRSFQVALHLHPSERSLWEEDLGWALQLLKQQKALHERAKQEDEARRLLVEAPELKSDYDFESDEVIEACTTMADRQKKYEDLKKTVVVDARGVAREVIVEDDHKPTSSSQCCLVKARGL</sequence>
<dbReference type="InterPro" id="IPR011990">
    <property type="entry name" value="TPR-like_helical_dom_sf"/>
</dbReference>
<dbReference type="PROSITE" id="PS50005">
    <property type="entry name" value="TPR"/>
    <property type="match status" value="2"/>
</dbReference>
<dbReference type="Ensembl" id="ENSCCRT00000023862.2">
    <property type="protein sequence ID" value="ENSCCRP00000021985.2"/>
    <property type="gene ID" value="ENSCCRG00000059841.1"/>
</dbReference>
<dbReference type="SMART" id="SM00028">
    <property type="entry name" value="TPR"/>
    <property type="match status" value="2"/>
</dbReference>
<feature type="repeat" description="TPR" evidence="1">
    <location>
        <begin position="138"/>
        <end position="171"/>
    </location>
</feature>
<keyword evidence="1" id="KW-0802">TPR repeat</keyword>
<dbReference type="SUPFAM" id="SSF48452">
    <property type="entry name" value="TPR-like"/>
    <property type="match status" value="1"/>
</dbReference>
<dbReference type="Proteomes" id="UP001108240">
    <property type="component" value="Unplaced"/>
</dbReference>
<keyword evidence="3" id="KW-1185">Reference proteome</keyword>
<evidence type="ECO:0000313" key="2">
    <source>
        <dbReference type="Ensembl" id="ENSCCRP00000021985.2"/>
    </source>
</evidence>
<dbReference type="InterPro" id="IPR052658">
    <property type="entry name" value="TPR-containing"/>
</dbReference>
<dbReference type="InterPro" id="IPR019734">
    <property type="entry name" value="TPR_rpt"/>
</dbReference>
<dbReference type="GeneTree" id="ENSGT00390000017462"/>
<reference evidence="2" key="1">
    <citation type="submission" date="2025-08" db="UniProtKB">
        <authorList>
            <consortium name="Ensembl"/>
        </authorList>
    </citation>
    <scope>IDENTIFICATION</scope>
</reference>
<proteinExistence type="predicted"/>
<dbReference type="OMA" id="ENKXAIR"/>
<dbReference type="PANTHER" id="PTHR15544:SF0">
    <property type="entry name" value="TETRATRICOPEPTIDE REPEAT PROTEIN 33"/>
    <property type="match status" value="1"/>
</dbReference>
<organism evidence="2 3">
    <name type="scientific">Cyprinus carpio carpio</name>
    <dbReference type="NCBI Taxonomy" id="630221"/>
    <lineage>
        <taxon>Eukaryota</taxon>
        <taxon>Metazoa</taxon>
        <taxon>Chordata</taxon>
        <taxon>Craniata</taxon>
        <taxon>Vertebrata</taxon>
        <taxon>Euteleostomi</taxon>
        <taxon>Actinopterygii</taxon>
        <taxon>Neopterygii</taxon>
        <taxon>Teleostei</taxon>
        <taxon>Ostariophysi</taxon>
        <taxon>Cypriniformes</taxon>
        <taxon>Cyprinidae</taxon>
        <taxon>Cyprininae</taxon>
        <taxon>Cyprinus</taxon>
    </lineage>
</organism>
<protein>
    <submittedName>
        <fullName evidence="2">Tetratricopeptide repeat domain 33</fullName>
    </submittedName>
</protein>
<name>A0A8C1ASZ9_CYPCA</name>